<evidence type="ECO:0000313" key="2">
    <source>
        <dbReference type="EMBL" id="KRY92086.1"/>
    </source>
</evidence>
<feature type="region of interest" description="Disordered" evidence="1">
    <location>
        <begin position="1"/>
        <end position="20"/>
    </location>
</feature>
<sequence length="68" mass="7817">MTQASKQATPQGYNDRRNNYPQPFNIFKLMHLHSWNAKLAGQKSQKCPTKVVLVHLTQLSINAVLVRR</sequence>
<proteinExistence type="predicted"/>
<evidence type="ECO:0000313" key="3">
    <source>
        <dbReference type="Proteomes" id="UP000054995"/>
    </source>
</evidence>
<dbReference type="AlphaFoldDB" id="A0A0V1G1A7"/>
<evidence type="ECO:0000256" key="1">
    <source>
        <dbReference type="SAM" id="MobiDB-lite"/>
    </source>
</evidence>
<protein>
    <submittedName>
        <fullName evidence="2">Uncharacterized protein</fullName>
    </submittedName>
</protein>
<name>A0A0V1G1A7_TRIPS</name>
<keyword evidence="3" id="KW-1185">Reference proteome</keyword>
<reference evidence="2 3" key="1">
    <citation type="submission" date="2015-01" db="EMBL/GenBank/DDBJ databases">
        <title>Evolution of Trichinella species and genotypes.</title>
        <authorList>
            <person name="Korhonen P.K."/>
            <person name="Edoardo P."/>
            <person name="Giuseppe L.R."/>
            <person name="Gasser R.B."/>
        </authorList>
    </citation>
    <scope>NUCLEOTIDE SEQUENCE [LARGE SCALE GENOMIC DNA]</scope>
    <source>
        <strain evidence="2">ISS470</strain>
    </source>
</reference>
<gene>
    <name evidence="2" type="ORF">T4D_8900</name>
</gene>
<comment type="caution">
    <text evidence="2">The sequence shown here is derived from an EMBL/GenBank/DDBJ whole genome shotgun (WGS) entry which is preliminary data.</text>
</comment>
<feature type="compositionally biased region" description="Polar residues" evidence="1">
    <location>
        <begin position="1"/>
        <end position="12"/>
    </location>
</feature>
<organism evidence="2 3">
    <name type="scientific">Trichinella pseudospiralis</name>
    <name type="common">Parasitic roundworm</name>
    <dbReference type="NCBI Taxonomy" id="6337"/>
    <lineage>
        <taxon>Eukaryota</taxon>
        <taxon>Metazoa</taxon>
        <taxon>Ecdysozoa</taxon>
        <taxon>Nematoda</taxon>
        <taxon>Enoplea</taxon>
        <taxon>Dorylaimia</taxon>
        <taxon>Trichinellida</taxon>
        <taxon>Trichinellidae</taxon>
        <taxon>Trichinella</taxon>
    </lineage>
</organism>
<accession>A0A0V1G1A7</accession>
<dbReference type="EMBL" id="JYDT01000009">
    <property type="protein sequence ID" value="KRY92086.1"/>
    <property type="molecule type" value="Genomic_DNA"/>
</dbReference>
<dbReference type="Proteomes" id="UP000054995">
    <property type="component" value="Unassembled WGS sequence"/>
</dbReference>